<name>A0A1W4WV34_AGRPL</name>
<sequence>MVKICAYECHGNFSVQRGTADGNKNLRLKNTTTGRKLQDLNADENIFGSYIIGILEGDETPEEKLEALEGIFTDTSNDCNLLSICTEIIDMWSVLKQPTHIVDDAIKNVDINLTGVLDSHSLQIPKQKQYTDEEKKIREAILSQYSQMTDDEDEVECDASSNGKESVITKNTNALAVQVAEKEKREQAKLESLKKKEKDKEGRERQKQAREEKKEKRKTQKGERKR</sequence>
<dbReference type="InterPro" id="IPR058771">
    <property type="entry name" value="PWI_CCDC43"/>
</dbReference>
<accession>A0A1W4WV34</accession>
<proteinExistence type="inferred from homology"/>
<dbReference type="Proteomes" id="UP000192223">
    <property type="component" value="Unplaced"/>
</dbReference>
<organism evidence="6 7">
    <name type="scientific">Agrilus planipennis</name>
    <name type="common">Emerald ash borer</name>
    <name type="synonym">Agrilus marcopoli</name>
    <dbReference type="NCBI Taxonomy" id="224129"/>
    <lineage>
        <taxon>Eukaryota</taxon>
        <taxon>Metazoa</taxon>
        <taxon>Ecdysozoa</taxon>
        <taxon>Arthropoda</taxon>
        <taxon>Hexapoda</taxon>
        <taxon>Insecta</taxon>
        <taxon>Pterygota</taxon>
        <taxon>Neoptera</taxon>
        <taxon>Endopterygota</taxon>
        <taxon>Coleoptera</taxon>
        <taxon>Polyphaga</taxon>
        <taxon>Elateriformia</taxon>
        <taxon>Buprestoidea</taxon>
        <taxon>Buprestidae</taxon>
        <taxon>Agrilinae</taxon>
        <taxon>Agrilus</taxon>
    </lineage>
</organism>
<gene>
    <name evidence="7" type="primary">LOC108738710</name>
</gene>
<comment type="similarity">
    <text evidence="1">Belongs to the CCDC43 family.</text>
</comment>
<feature type="compositionally biased region" description="Basic residues" evidence="4">
    <location>
        <begin position="215"/>
        <end position="226"/>
    </location>
</feature>
<keyword evidence="3" id="KW-0175">Coiled coil</keyword>
<dbReference type="KEGG" id="apln:108738710"/>
<dbReference type="PANTHER" id="PTHR31684">
    <property type="entry name" value="COILED-COIL DOMAIN-CONTAINING PROTEIN 43"/>
    <property type="match status" value="1"/>
</dbReference>
<feature type="region of interest" description="Disordered" evidence="4">
    <location>
        <begin position="180"/>
        <end position="226"/>
    </location>
</feature>
<evidence type="ECO:0000256" key="3">
    <source>
        <dbReference type="ARBA" id="ARBA00023054"/>
    </source>
</evidence>
<evidence type="ECO:0000256" key="4">
    <source>
        <dbReference type="SAM" id="MobiDB-lite"/>
    </source>
</evidence>
<protein>
    <recommendedName>
        <fullName evidence="2">Coiled-coil domain-containing protein 43</fullName>
    </recommendedName>
</protein>
<dbReference type="AlphaFoldDB" id="A0A1W4WV34"/>
<dbReference type="FunCoup" id="A0A1W4WV34">
    <property type="interactions" value="740"/>
</dbReference>
<evidence type="ECO:0000256" key="1">
    <source>
        <dbReference type="ARBA" id="ARBA00005305"/>
    </source>
</evidence>
<dbReference type="OrthoDB" id="2187466at2759"/>
<dbReference type="Pfam" id="PF26091">
    <property type="entry name" value="PWI_CCDC43"/>
    <property type="match status" value="1"/>
</dbReference>
<dbReference type="InParanoid" id="A0A1W4WV34"/>
<evidence type="ECO:0000256" key="2">
    <source>
        <dbReference type="ARBA" id="ARBA00016648"/>
    </source>
</evidence>
<feature type="domain" description="CCDC43 PWI-like" evidence="5">
    <location>
        <begin position="35"/>
        <end position="96"/>
    </location>
</feature>
<keyword evidence="6" id="KW-1185">Reference proteome</keyword>
<dbReference type="PANTHER" id="PTHR31684:SF2">
    <property type="entry name" value="COILED-COIL DOMAIN-CONTAINING PROTEIN 43"/>
    <property type="match status" value="1"/>
</dbReference>
<dbReference type="GeneID" id="108738710"/>
<reference evidence="7" key="1">
    <citation type="submission" date="2025-08" db="UniProtKB">
        <authorList>
            <consortium name="RefSeq"/>
        </authorList>
    </citation>
    <scope>IDENTIFICATION</scope>
    <source>
        <tissue evidence="7">Entire body</tissue>
    </source>
</reference>
<dbReference type="RefSeq" id="XP_018327746.1">
    <property type="nucleotide sequence ID" value="XM_018472244.2"/>
</dbReference>
<dbReference type="InterPro" id="IPR037666">
    <property type="entry name" value="CCDC43"/>
</dbReference>
<evidence type="ECO:0000259" key="5">
    <source>
        <dbReference type="Pfam" id="PF26091"/>
    </source>
</evidence>
<evidence type="ECO:0000313" key="6">
    <source>
        <dbReference type="Proteomes" id="UP000192223"/>
    </source>
</evidence>
<evidence type="ECO:0000313" key="7">
    <source>
        <dbReference type="RefSeq" id="XP_018327746.1"/>
    </source>
</evidence>
<feature type="compositionally biased region" description="Basic and acidic residues" evidence="4">
    <location>
        <begin position="180"/>
        <end position="214"/>
    </location>
</feature>